<feature type="signal peptide" evidence="1">
    <location>
        <begin position="1"/>
        <end position="22"/>
    </location>
</feature>
<sequence>MKKFKNLFYLLSIILISNYSSAQKVGETVRLISHLKVKSFDNIIGENKDSVQYLEPYLLYNINKVDSTKIYLKALHFKNDSTKQVHYNDKIYTVARNEFNESHEEYKHDDKLSIGILTLPFKARPQGDFTFDTNFNLSTTLNWSLIRVYRAKLNVQIGSGIGNVNLNSSNASGISDDKAQTISSLNFFTGIMLEYHRVNAGMYVGVDHINNQSEYRWESNGNIWFGMGIGYDIFKISLGTKKNQ</sequence>
<gene>
    <name evidence="2" type="ORF">NMK71_06565</name>
</gene>
<evidence type="ECO:0000256" key="1">
    <source>
        <dbReference type="SAM" id="SignalP"/>
    </source>
</evidence>
<dbReference type="Proteomes" id="UP001152599">
    <property type="component" value="Unassembled WGS sequence"/>
</dbReference>
<protein>
    <recommendedName>
        <fullName evidence="4">Outer membrane protein beta-barrel domain-containing protein</fullName>
    </recommendedName>
</protein>
<accession>A0A9X4MWB7</accession>
<proteinExistence type="predicted"/>
<evidence type="ECO:0008006" key="4">
    <source>
        <dbReference type="Google" id="ProtNLM"/>
    </source>
</evidence>
<evidence type="ECO:0000313" key="2">
    <source>
        <dbReference type="EMBL" id="MDG4946071.1"/>
    </source>
</evidence>
<keyword evidence="1" id="KW-0732">Signal</keyword>
<dbReference type="RefSeq" id="WP_304420576.1">
    <property type="nucleotide sequence ID" value="NZ_JANCMU010000003.1"/>
</dbReference>
<name>A0A9X4MWB7_9FLAO</name>
<dbReference type="AlphaFoldDB" id="A0A9X4MWB7"/>
<dbReference type="EMBL" id="JANCMU010000003">
    <property type="protein sequence ID" value="MDG4946071.1"/>
    <property type="molecule type" value="Genomic_DNA"/>
</dbReference>
<evidence type="ECO:0000313" key="3">
    <source>
        <dbReference type="Proteomes" id="UP001152599"/>
    </source>
</evidence>
<organism evidence="2 3">
    <name type="scientific">Profundicola chukchiensis</name>
    <dbReference type="NCBI Taxonomy" id="2961959"/>
    <lineage>
        <taxon>Bacteria</taxon>
        <taxon>Pseudomonadati</taxon>
        <taxon>Bacteroidota</taxon>
        <taxon>Flavobacteriia</taxon>
        <taxon>Flavobacteriales</taxon>
        <taxon>Weeksellaceae</taxon>
        <taxon>Profundicola</taxon>
    </lineage>
</organism>
<reference evidence="2" key="1">
    <citation type="submission" date="2022-07" db="EMBL/GenBank/DDBJ databases">
        <title>Description and genome-wide analysis of Profundicola chukchiensis gen. nov., sp. nov., marine bacteria isolated from bottom sediments of the Chukchi Sea.</title>
        <authorList>
            <person name="Romanenko L."/>
            <person name="Otstavnykh N."/>
            <person name="Kurilenko V."/>
            <person name="Eremeev V."/>
            <person name="Velansky P."/>
            <person name="Mikhailov V."/>
            <person name="Isaeva M."/>
        </authorList>
    </citation>
    <scope>NUCLEOTIDE SEQUENCE</scope>
    <source>
        <strain evidence="2">KMM 9713</strain>
    </source>
</reference>
<feature type="chain" id="PRO_5040899633" description="Outer membrane protein beta-barrel domain-containing protein" evidence="1">
    <location>
        <begin position="23"/>
        <end position="244"/>
    </location>
</feature>
<keyword evidence="3" id="KW-1185">Reference proteome</keyword>
<comment type="caution">
    <text evidence="2">The sequence shown here is derived from an EMBL/GenBank/DDBJ whole genome shotgun (WGS) entry which is preliminary data.</text>
</comment>